<dbReference type="GO" id="GO:0051537">
    <property type="term" value="F:2 iron, 2 sulfur cluster binding"/>
    <property type="evidence" value="ECO:0007669"/>
    <property type="project" value="UniProtKB-KW"/>
</dbReference>
<comment type="caution">
    <text evidence="7">The sequence shown here is derived from an EMBL/GenBank/DDBJ whole genome shotgun (WGS) entry which is preliminary data.</text>
</comment>
<dbReference type="Proteomes" id="UP000239899">
    <property type="component" value="Unassembled WGS sequence"/>
</dbReference>
<dbReference type="InterPro" id="IPR018967">
    <property type="entry name" value="FeS-contain_CDGSH-typ"/>
</dbReference>
<feature type="domain" description="Iron-binding zinc finger CDGSH type" evidence="6">
    <location>
        <begin position="44"/>
        <end position="83"/>
    </location>
</feature>
<protein>
    <submittedName>
        <fullName evidence="7">CDGSH iron-sulfur domain-containing NEET</fullName>
    </submittedName>
</protein>
<name>A0A2P6TX16_CHLSO</name>
<evidence type="ECO:0000256" key="5">
    <source>
        <dbReference type="ARBA" id="ARBA00034078"/>
    </source>
</evidence>
<dbReference type="PANTHER" id="PTHR13680:SF5">
    <property type="entry name" value="CDGSH IRON-SULFUR DOMAIN-CONTAINING PROTEIN 1"/>
    <property type="match status" value="1"/>
</dbReference>
<dbReference type="AlphaFoldDB" id="A0A2P6TX16"/>
<dbReference type="EMBL" id="LHPG02000005">
    <property type="protein sequence ID" value="PRW58606.1"/>
    <property type="molecule type" value="Genomic_DNA"/>
</dbReference>
<keyword evidence="4" id="KW-0411">Iron-sulfur</keyword>
<evidence type="ECO:0000256" key="1">
    <source>
        <dbReference type="ARBA" id="ARBA00022714"/>
    </source>
</evidence>
<dbReference type="SMART" id="SM00704">
    <property type="entry name" value="ZnF_CDGSH"/>
    <property type="match status" value="1"/>
</dbReference>
<dbReference type="STRING" id="3076.A0A2P6TX16"/>
<dbReference type="PANTHER" id="PTHR13680">
    <property type="entry name" value="CDGSH IRON-SULFUR DOMAIN-CONTAINING PROTEIN 1"/>
    <property type="match status" value="1"/>
</dbReference>
<reference evidence="7 8" key="1">
    <citation type="journal article" date="2018" name="Plant J.">
        <title>Genome sequences of Chlorella sorokiniana UTEX 1602 and Micractinium conductrix SAG 241.80: implications to maltose excretion by a green alga.</title>
        <authorList>
            <person name="Arriola M.B."/>
            <person name="Velmurugan N."/>
            <person name="Zhang Y."/>
            <person name="Plunkett M.H."/>
            <person name="Hondzo H."/>
            <person name="Barney B.M."/>
        </authorList>
    </citation>
    <scope>NUCLEOTIDE SEQUENCE [LARGE SCALE GENOMIC DNA]</scope>
    <source>
        <strain evidence="8">UTEX 1602</strain>
    </source>
</reference>
<dbReference type="GO" id="GO:0010506">
    <property type="term" value="P:regulation of autophagy"/>
    <property type="evidence" value="ECO:0007669"/>
    <property type="project" value="InterPro"/>
</dbReference>
<dbReference type="InterPro" id="IPR045131">
    <property type="entry name" value="CISD1/2"/>
</dbReference>
<organism evidence="7 8">
    <name type="scientific">Chlorella sorokiniana</name>
    <name type="common">Freshwater green alga</name>
    <dbReference type="NCBI Taxonomy" id="3076"/>
    <lineage>
        <taxon>Eukaryota</taxon>
        <taxon>Viridiplantae</taxon>
        <taxon>Chlorophyta</taxon>
        <taxon>core chlorophytes</taxon>
        <taxon>Trebouxiophyceae</taxon>
        <taxon>Chlorellales</taxon>
        <taxon>Chlorellaceae</taxon>
        <taxon>Chlorella clade</taxon>
        <taxon>Chlorella</taxon>
    </lineage>
</organism>
<evidence type="ECO:0000256" key="4">
    <source>
        <dbReference type="ARBA" id="ARBA00023014"/>
    </source>
</evidence>
<evidence type="ECO:0000256" key="3">
    <source>
        <dbReference type="ARBA" id="ARBA00023004"/>
    </source>
</evidence>
<evidence type="ECO:0000256" key="2">
    <source>
        <dbReference type="ARBA" id="ARBA00022723"/>
    </source>
</evidence>
<gene>
    <name evidence="7" type="ORF">C2E21_3178</name>
</gene>
<keyword evidence="1" id="KW-0001">2Fe-2S</keyword>
<dbReference type="GO" id="GO:0005741">
    <property type="term" value="C:mitochondrial outer membrane"/>
    <property type="evidence" value="ECO:0007669"/>
    <property type="project" value="TreeGrafter"/>
</dbReference>
<dbReference type="OrthoDB" id="512432at2759"/>
<dbReference type="Gene3D" id="3.40.5.90">
    <property type="entry name" value="CDGSH iron-sulfur domain, mitoNEET-type"/>
    <property type="match status" value="1"/>
</dbReference>
<keyword evidence="2" id="KW-0479">Metal-binding</keyword>
<keyword evidence="3" id="KW-0408">Iron</keyword>
<dbReference type="FunFam" id="3.40.5.90:FF:000001">
    <property type="entry name" value="CDGSH iron-sulfur domain-containing protein 1"/>
    <property type="match status" value="1"/>
</dbReference>
<dbReference type="InterPro" id="IPR042216">
    <property type="entry name" value="MitoNEET_CISD"/>
</dbReference>
<proteinExistence type="predicted"/>
<evidence type="ECO:0000313" key="8">
    <source>
        <dbReference type="Proteomes" id="UP000239899"/>
    </source>
</evidence>
<evidence type="ECO:0000313" key="7">
    <source>
        <dbReference type="EMBL" id="PRW58606.1"/>
    </source>
</evidence>
<accession>A0A2P6TX16</accession>
<dbReference type="GO" id="GO:0046872">
    <property type="term" value="F:metal ion binding"/>
    <property type="evidence" value="ECO:0007669"/>
    <property type="project" value="UniProtKB-KW"/>
</dbReference>
<sequence length="96" mass="10297">MLATTARSVALAPRTAAVRVSRRAVAVRASSEPINPSIKKDVDKVVDTVSIKDLDKPKVAYCRCWRSDTFPLCNGAHVKHNAATGDNVGPLLVAKE</sequence>
<comment type="cofactor">
    <cofactor evidence="5">
        <name>[2Fe-2S] cluster</name>
        <dbReference type="ChEBI" id="CHEBI:190135"/>
    </cofactor>
</comment>
<evidence type="ECO:0000259" key="6">
    <source>
        <dbReference type="SMART" id="SM00704"/>
    </source>
</evidence>
<keyword evidence="8" id="KW-1185">Reference proteome</keyword>
<dbReference type="Pfam" id="PF09360">
    <property type="entry name" value="zf-CDGSH"/>
    <property type="match status" value="1"/>
</dbReference>